<dbReference type="PROSITE" id="PS50103">
    <property type="entry name" value="ZF_C3H1"/>
    <property type="match status" value="7"/>
</dbReference>
<dbReference type="GO" id="GO:0003677">
    <property type="term" value="F:DNA binding"/>
    <property type="evidence" value="ECO:0007669"/>
    <property type="project" value="UniProtKB-KW"/>
</dbReference>
<reference evidence="8" key="1">
    <citation type="submission" date="2022-10" db="EMBL/GenBank/DDBJ databases">
        <authorList>
            <person name="Chen Y."/>
            <person name="Dougan E. K."/>
            <person name="Chan C."/>
            <person name="Rhodes N."/>
            <person name="Thang M."/>
        </authorList>
    </citation>
    <scope>NUCLEOTIDE SEQUENCE</scope>
</reference>
<evidence type="ECO:0000259" key="7">
    <source>
        <dbReference type="PROSITE" id="PS50103"/>
    </source>
</evidence>
<keyword evidence="1 6" id="KW-0479">Metal-binding</keyword>
<dbReference type="SUPFAM" id="SSF90229">
    <property type="entry name" value="CCCH zinc finger"/>
    <property type="match status" value="6"/>
</dbReference>
<dbReference type="GO" id="GO:0000398">
    <property type="term" value="P:mRNA splicing, via spliceosome"/>
    <property type="evidence" value="ECO:0007669"/>
    <property type="project" value="InterPro"/>
</dbReference>
<protein>
    <submittedName>
        <fullName evidence="10">Zinc finger CCCH domain-containing protein 3 (AtC3H3) (Zinc finger CCCH domain-containing protei n ZFN-like 4)</fullName>
    </submittedName>
</protein>
<comment type="caution">
    <text evidence="8">The sequence shown here is derived from an EMBL/GenBank/DDBJ whole genome shotgun (WGS) entry which is preliminary data.</text>
</comment>
<dbReference type="EMBL" id="CAMXCT020002143">
    <property type="protein sequence ID" value="CAL1149356.1"/>
    <property type="molecule type" value="Genomic_DNA"/>
</dbReference>
<evidence type="ECO:0000256" key="3">
    <source>
        <dbReference type="ARBA" id="ARBA00022771"/>
    </source>
</evidence>
<feature type="domain" description="C3H1-type" evidence="7">
    <location>
        <begin position="22"/>
        <end position="50"/>
    </location>
</feature>
<accession>A0A9P1CTE1</accession>
<evidence type="ECO:0000256" key="2">
    <source>
        <dbReference type="ARBA" id="ARBA00022737"/>
    </source>
</evidence>
<evidence type="ECO:0000256" key="4">
    <source>
        <dbReference type="ARBA" id="ARBA00022833"/>
    </source>
</evidence>
<dbReference type="InterPro" id="IPR036855">
    <property type="entry name" value="Znf_CCCH_sf"/>
</dbReference>
<name>A0A9P1CTE1_9DINO</name>
<dbReference type="GO" id="GO:0008270">
    <property type="term" value="F:zinc ion binding"/>
    <property type="evidence" value="ECO:0007669"/>
    <property type="project" value="UniProtKB-KW"/>
</dbReference>
<feature type="domain" description="C3H1-type" evidence="7">
    <location>
        <begin position="135"/>
        <end position="163"/>
    </location>
</feature>
<evidence type="ECO:0000313" key="8">
    <source>
        <dbReference type="EMBL" id="CAI3995981.1"/>
    </source>
</evidence>
<dbReference type="SMART" id="SM00356">
    <property type="entry name" value="ZnF_C3H1"/>
    <property type="match status" value="7"/>
</dbReference>
<feature type="domain" description="C3H1-type" evidence="7">
    <location>
        <begin position="62"/>
        <end position="90"/>
    </location>
</feature>
<feature type="domain" description="C3H1-type" evidence="7">
    <location>
        <begin position="94"/>
        <end position="122"/>
    </location>
</feature>
<dbReference type="Proteomes" id="UP001152797">
    <property type="component" value="Unassembled WGS sequence"/>
</dbReference>
<feature type="zinc finger region" description="C3H1-type" evidence="6">
    <location>
        <begin position="94"/>
        <end position="122"/>
    </location>
</feature>
<dbReference type="Gene3D" id="4.10.1000.10">
    <property type="entry name" value="Zinc finger, CCCH-type"/>
    <property type="match status" value="3"/>
</dbReference>
<evidence type="ECO:0000256" key="5">
    <source>
        <dbReference type="ARBA" id="ARBA00023125"/>
    </source>
</evidence>
<keyword evidence="5" id="KW-0238">DNA-binding</keyword>
<feature type="domain" description="C3H1-type" evidence="7">
    <location>
        <begin position="206"/>
        <end position="234"/>
    </location>
</feature>
<dbReference type="InterPro" id="IPR050974">
    <property type="entry name" value="Plant_ZF_CCCH"/>
</dbReference>
<dbReference type="PRINTS" id="PR01848">
    <property type="entry name" value="U2AUXFACTOR"/>
</dbReference>
<keyword evidence="4 6" id="KW-0862">Zinc</keyword>
<sequence>MVFGPISGKLGSLRSEPYPVSPGTGQVCQFFKKSGWCKWGDECRYQHVHGPETPVGVSPTVEKSGEVCQFFTKSGWCKYADKCKHEHIDGNEITVQREPCNFFAKSGWCQYGDGCKYEHINGHDTPIVAKTNGLSQPDEVCQFFGKAGWCKFGDLCRYQHIFEGAEAPQEKSGEICQFFTKSGWCKYGDNCKHEHIGEARPNESNGGPREACQFFSKSGWCQYGNSCKYLHLPGSGPVAPGNPRSGPGRDQETCQFFAKSGWCKYGDACNFIHIGKPKTNLQTTELSGAQVQAAAAALMETPGMQKAEAMALDLSEDAVKALLTLPSMHASELLETVAEKHETLRDPSNYVVSTIARGNMFWRIACFLALSSAVLVKPPFREGSLHEQMHSMMTEGKDGDAPWKESSMIGNDDISDDDPYMKEAADGLSKALGPRWDKKTLEADANRKTRALLKVCTLYCLQHVEGN</sequence>
<feature type="zinc finger region" description="C3H1-type" evidence="6">
    <location>
        <begin position="135"/>
        <end position="163"/>
    </location>
</feature>
<proteinExistence type="predicted"/>
<feature type="domain" description="C3H1-type" evidence="7">
    <location>
        <begin position="170"/>
        <end position="198"/>
    </location>
</feature>
<reference evidence="9" key="2">
    <citation type="submission" date="2024-04" db="EMBL/GenBank/DDBJ databases">
        <authorList>
            <person name="Chen Y."/>
            <person name="Shah S."/>
            <person name="Dougan E. K."/>
            <person name="Thang M."/>
            <person name="Chan C."/>
        </authorList>
    </citation>
    <scope>NUCLEOTIDE SEQUENCE [LARGE SCALE GENOMIC DNA]</scope>
</reference>
<feature type="zinc finger region" description="C3H1-type" evidence="6">
    <location>
        <begin position="170"/>
        <end position="198"/>
    </location>
</feature>
<gene>
    <name evidence="8" type="ORF">C1SCF055_LOCUS22496</name>
</gene>
<dbReference type="EMBL" id="CAMXCT030002143">
    <property type="protein sequence ID" value="CAL4783293.1"/>
    <property type="molecule type" value="Genomic_DNA"/>
</dbReference>
<feature type="zinc finger region" description="C3H1-type" evidence="6">
    <location>
        <begin position="22"/>
        <end position="50"/>
    </location>
</feature>
<feature type="zinc finger region" description="C3H1-type" evidence="6">
    <location>
        <begin position="248"/>
        <end position="276"/>
    </location>
</feature>
<dbReference type="PANTHER" id="PTHR12506">
    <property type="entry name" value="PROTEIN PHOSPHATASE RELATED"/>
    <property type="match status" value="1"/>
</dbReference>
<feature type="zinc finger region" description="C3H1-type" evidence="6">
    <location>
        <begin position="206"/>
        <end position="234"/>
    </location>
</feature>
<organism evidence="8">
    <name type="scientific">Cladocopium goreaui</name>
    <dbReference type="NCBI Taxonomy" id="2562237"/>
    <lineage>
        <taxon>Eukaryota</taxon>
        <taxon>Sar</taxon>
        <taxon>Alveolata</taxon>
        <taxon>Dinophyceae</taxon>
        <taxon>Suessiales</taxon>
        <taxon>Symbiodiniaceae</taxon>
        <taxon>Cladocopium</taxon>
    </lineage>
</organism>
<keyword evidence="2" id="KW-0677">Repeat</keyword>
<dbReference type="AlphaFoldDB" id="A0A9P1CTE1"/>
<dbReference type="PANTHER" id="PTHR12506:SF50">
    <property type="entry name" value="ZINC FINGER CCCH DOMAIN-CONTAINING PROTEIN 26"/>
    <property type="match status" value="1"/>
</dbReference>
<feature type="domain" description="C3H1-type" evidence="7">
    <location>
        <begin position="248"/>
        <end position="276"/>
    </location>
</feature>
<evidence type="ECO:0000313" key="10">
    <source>
        <dbReference type="EMBL" id="CAL4783293.1"/>
    </source>
</evidence>
<dbReference type="GO" id="GO:0003729">
    <property type="term" value="F:mRNA binding"/>
    <property type="evidence" value="ECO:0007669"/>
    <property type="project" value="UniProtKB-ARBA"/>
</dbReference>
<dbReference type="Gene3D" id="6.10.250.3220">
    <property type="match status" value="1"/>
</dbReference>
<feature type="zinc finger region" description="C3H1-type" evidence="6">
    <location>
        <begin position="62"/>
        <end position="90"/>
    </location>
</feature>
<dbReference type="EMBL" id="CAMXCT010002143">
    <property type="protein sequence ID" value="CAI3995981.1"/>
    <property type="molecule type" value="Genomic_DNA"/>
</dbReference>
<keyword evidence="11" id="KW-1185">Reference proteome</keyword>
<dbReference type="InterPro" id="IPR009145">
    <property type="entry name" value="U2AF_small"/>
</dbReference>
<dbReference type="InterPro" id="IPR000571">
    <property type="entry name" value="Znf_CCCH"/>
</dbReference>
<evidence type="ECO:0000256" key="1">
    <source>
        <dbReference type="ARBA" id="ARBA00022723"/>
    </source>
</evidence>
<evidence type="ECO:0000256" key="6">
    <source>
        <dbReference type="PROSITE-ProRule" id="PRU00723"/>
    </source>
</evidence>
<dbReference type="GO" id="GO:0089701">
    <property type="term" value="C:U2AF complex"/>
    <property type="evidence" value="ECO:0007669"/>
    <property type="project" value="InterPro"/>
</dbReference>
<keyword evidence="3 6" id="KW-0863">Zinc-finger</keyword>
<dbReference type="Pfam" id="PF00642">
    <property type="entry name" value="zf-CCCH"/>
    <property type="match status" value="6"/>
</dbReference>
<dbReference type="OrthoDB" id="411372at2759"/>
<evidence type="ECO:0000313" key="9">
    <source>
        <dbReference type="EMBL" id="CAL1149356.1"/>
    </source>
</evidence>
<evidence type="ECO:0000313" key="11">
    <source>
        <dbReference type="Proteomes" id="UP001152797"/>
    </source>
</evidence>